<name>A0ABY8C9C0_9FIRM</name>
<comment type="similarity">
    <text evidence="1">Belongs to the glycosyl hydrolase 13 family.</text>
</comment>
<evidence type="ECO:0000313" key="7">
    <source>
        <dbReference type="Proteomes" id="UP001220478"/>
    </source>
</evidence>
<evidence type="ECO:0000256" key="4">
    <source>
        <dbReference type="ARBA" id="ARBA00023295"/>
    </source>
</evidence>
<gene>
    <name evidence="6" type="ORF">PYS61_02195</name>
</gene>
<dbReference type="Pfam" id="PF02903">
    <property type="entry name" value="Alpha-amylase_N"/>
    <property type="match status" value="1"/>
</dbReference>
<sequence>MNKWAIFHRTYSEYSFATAPDRVVLRLRTALNDLDACYVCYGDRMDRNDPISITRRQMQVRQQDGLFDYYEIAFDPGVTRLCYYFELHCAGERLYYYNDGFFTEPDANRQLYYNFHYIRREDMAAVPAWLKEAVIYQIYPDSFADAPAHISGRAGAIERNGIKYYTQNGGTLAGIRGNLDYLQNLGINCLYLTPIFAADSWHKYDTADYLEIDPCFGDKKEFAELVQACHAKGIKVILDGVFNHCGPNFFAFRDVVLHGEKSPYRDWFFVKNFPLQRGEHPNYECFAYYDFMPKLNTGNPEVIAYLQNVACYWLKEFDIDGWRLDVANEIDHPFWQKFRQAVKAVKKDAVLLAEIWDDARSFLGFDQFDSAMNYNLTFAITDAWAERKINAEQFADRVSYLLMRYPEAVQQGQMNLFDSHDIPRFLSRVSGDRDKFKSAVLFLLTHVGAPMIFCGDEKGVCGWTEKEYRRPMPWNTVDVDLENFYRQAIKLRRRYLPQILAAYRIYTRDKETFTYGAADNNHGFVVLVNMSGEVQERTVDFSSVLPAAGGKITEYFTDLPLPREIPATRLKLSVRPWSCRIFGN</sequence>
<accession>A0ABY8C9C0</accession>
<feature type="domain" description="Glycosyl hydrolase family 13 catalytic" evidence="5">
    <location>
        <begin position="137"/>
        <end position="492"/>
    </location>
</feature>
<dbReference type="CDD" id="cd02857">
    <property type="entry name" value="E_set_CDase_PDE_N"/>
    <property type="match status" value="1"/>
</dbReference>
<keyword evidence="3" id="KW-0624">Polysaccharide degradation</keyword>
<dbReference type="InterPro" id="IPR017853">
    <property type="entry name" value="GH"/>
</dbReference>
<dbReference type="SMART" id="SM00642">
    <property type="entry name" value="Aamy"/>
    <property type="match status" value="1"/>
</dbReference>
<evidence type="ECO:0000256" key="3">
    <source>
        <dbReference type="ARBA" id="ARBA00023001"/>
    </source>
</evidence>
<evidence type="ECO:0000256" key="1">
    <source>
        <dbReference type="ARBA" id="ARBA00008061"/>
    </source>
</evidence>
<dbReference type="Proteomes" id="UP001220478">
    <property type="component" value="Chromosome"/>
</dbReference>
<keyword evidence="3" id="KW-0119">Carbohydrate metabolism</keyword>
<dbReference type="CDD" id="cd11338">
    <property type="entry name" value="AmyAc_CMD"/>
    <property type="match status" value="1"/>
</dbReference>
<dbReference type="Pfam" id="PF00128">
    <property type="entry name" value="Alpha-amylase"/>
    <property type="match status" value="1"/>
</dbReference>
<dbReference type="PANTHER" id="PTHR10357">
    <property type="entry name" value="ALPHA-AMYLASE FAMILY MEMBER"/>
    <property type="match status" value="1"/>
</dbReference>
<dbReference type="InterPro" id="IPR006047">
    <property type="entry name" value="GH13_cat_dom"/>
</dbReference>
<dbReference type="InterPro" id="IPR014756">
    <property type="entry name" value="Ig_E-set"/>
</dbReference>
<dbReference type="PANTHER" id="PTHR10357:SF210">
    <property type="entry name" value="MALTODEXTRIN GLUCOSIDASE"/>
    <property type="match status" value="1"/>
</dbReference>
<dbReference type="SUPFAM" id="SSF81296">
    <property type="entry name" value="E set domains"/>
    <property type="match status" value="1"/>
</dbReference>
<dbReference type="GO" id="GO:0016787">
    <property type="term" value="F:hydrolase activity"/>
    <property type="evidence" value="ECO:0007669"/>
    <property type="project" value="UniProtKB-KW"/>
</dbReference>
<evidence type="ECO:0000259" key="5">
    <source>
        <dbReference type="SMART" id="SM00642"/>
    </source>
</evidence>
<keyword evidence="7" id="KW-1185">Reference proteome</keyword>
<dbReference type="Gene3D" id="2.60.40.10">
    <property type="entry name" value="Immunoglobulins"/>
    <property type="match status" value="1"/>
</dbReference>
<dbReference type="InterPro" id="IPR004185">
    <property type="entry name" value="Glyco_hydro_13_lg-like_dom"/>
</dbReference>
<dbReference type="RefSeq" id="WP_315572027.1">
    <property type="nucleotide sequence ID" value="NZ_CP118868.1"/>
</dbReference>
<dbReference type="InterPro" id="IPR013783">
    <property type="entry name" value="Ig-like_fold"/>
</dbReference>
<reference evidence="6 7" key="1">
    <citation type="submission" date="2023-02" db="EMBL/GenBank/DDBJ databases">
        <title>Novel Oscillospiraceae bacterial genomes.</title>
        <authorList>
            <person name="Srinivasan S."/>
            <person name="Austin M.N."/>
            <person name="Fiedler T.L."/>
            <person name="Strenk S.M."/>
            <person name="Agnew K.J."/>
            <person name="Nagana Gowda G.A."/>
            <person name="Raftery D."/>
            <person name="Beamer M.A."/>
            <person name="Achilles S.L."/>
            <person name="Wiesenfeld H.C."/>
            <person name="Fredricks D.N."/>
            <person name="Hillier S.L."/>
        </authorList>
    </citation>
    <scope>NUCLEOTIDE SEQUENCE [LARGE SCALE GENOMIC DNA]</scope>
    <source>
        <strain evidence="6 7">CHIC02 1186E3-8</strain>
    </source>
</reference>
<keyword evidence="2 6" id="KW-0378">Hydrolase</keyword>
<keyword evidence="3" id="KW-0136">Cellulose degradation</keyword>
<dbReference type="InterPro" id="IPR045857">
    <property type="entry name" value="O16G_dom_2"/>
</dbReference>
<evidence type="ECO:0000313" key="6">
    <source>
        <dbReference type="EMBL" id="WEG36002.1"/>
    </source>
</evidence>
<keyword evidence="4" id="KW-0326">Glycosidase</keyword>
<proteinExistence type="inferred from homology"/>
<dbReference type="SUPFAM" id="SSF51445">
    <property type="entry name" value="(Trans)glycosidases"/>
    <property type="match status" value="1"/>
</dbReference>
<dbReference type="Gene3D" id="3.20.20.80">
    <property type="entry name" value="Glycosidases"/>
    <property type="match status" value="1"/>
</dbReference>
<evidence type="ECO:0000256" key="2">
    <source>
        <dbReference type="ARBA" id="ARBA00022801"/>
    </source>
</evidence>
<organism evidence="6 7">
    <name type="scientific">Amygdalobacter indicium</name>
    <dbReference type="NCBI Taxonomy" id="3029272"/>
    <lineage>
        <taxon>Bacteria</taxon>
        <taxon>Bacillati</taxon>
        <taxon>Bacillota</taxon>
        <taxon>Clostridia</taxon>
        <taxon>Eubacteriales</taxon>
        <taxon>Oscillospiraceae</taxon>
        <taxon>Amygdalobacter</taxon>
    </lineage>
</organism>
<dbReference type="Gene3D" id="3.90.400.10">
    <property type="entry name" value="Oligo-1,6-glucosidase, Domain 2"/>
    <property type="match status" value="1"/>
</dbReference>
<dbReference type="EMBL" id="CP118868">
    <property type="protein sequence ID" value="WEG36002.1"/>
    <property type="molecule type" value="Genomic_DNA"/>
</dbReference>
<protein>
    <submittedName>
        <fullName evidence="6">Glycoside hydrolase family 13 protein</fullName>
    </submittedName>
</protein>